<dbReference type="RefSeq" id="WP_180943801.1">
    <property type="nucleotide sequence ID" value="NZ_CP041241.1"/>
</dbReference>
<gene>
    <name evidence="1" type="ORF">FKV68_28755</name>
</gene>
<evidence type="ECO:0000313" key="1">
    <source>
        <dbReference type="EMBL" id="QLL65342.1"/>
    </source>
</evidence>
<dbReference type="InterPro" id="IPR045389">
    <property type="entry name" value="DUF6522"/>
</dbReference>
<dbReference type="EMBL" id="CP041241">
    <property type="protein sequence ID" value="QLL65342.1"/>
    <property type="molecule type" value="Genomic_DNA"/>
</dbReference>
<dbReference type="Proteomes" id="UP000510721">
    <property type="component" value="Plasmid pEmeITTGR7c"/>
</dbReference>
<dbReference type="Pfam" id="PF20132">
    <property type="entry name" value="DUF6522"/>
    <property type="match status" value="1"/>
</dbReference>
<reference evidence="1 2" key="1">
    <citation type="submission" date="2019-06" db="EMBL/GenBank/DDBJ databases">
        <title>Complete genome sequence of Ensifer mexicanus ITTG R7 isolated from nodules of Acacia angustissima (Mill.) Kuntze.</title>
        <authorList>
            <person name="Rincon-Rosales R."/>
            <person name="Rogel M.A."/>
            <person name="Guerrero G."/>
            <person name="Rincon-Molina C.I."/>
            <person name="Lopez-Lopez A."/>
            <person name="Martinez-Romero E."/>
        </authorList>
    </citation>
    <scope>NUCLEOTIDE SEQUENCE [LARGE SCALE GENOMIC DNA]</scope>
    <source>
        <strain evidence="1 2">ITTG R7</strain>
        <plasmid evidence="2">pemeittgr7c</plasmid>
    </source>
</reference>
<organism evidence="1 2">
    <name type="scientific">Sinorhizobium mexicanum</name>
    <dbReference type="NCBI Taxonomy" id="375549"/>
    <lineage>
        <taxon>Bacteria</taxon>
        <taxon>Pseudomonadati</taxon>
        <taxon>Pseudomonadota</taxon>
        <taxon>Alphaproteobacteria</taxon>
        <taxon>Hyphomicrobiales</taxon>
        <taxon>Rhizobiaceae</taxon>
        <taxon>Sinorhizobium/Ensifer group</taxon>
        <taxon>Sinorhizobium</taxon>
    </lineage>
</organism>
<dbReference type="KEGG" id="emx:FKV68_28755"/>
<name>A0A859QI18_9HYPH</name>
<keyword evidence="2" id="KW-1185">Reference proteome</keyword>
<accession>A0A859QI18</accession>
<proteinExistence type="predicted"/>
<evidence type="ECO:0000313" key="2">
    <source>
        <dbReference type="Proteomes" id="UP000510721"/>
    </source>
</evidence>
<dbReference type="AlphaFoldDB" id="A0A859QI18"/>
<keyword evidence="1" id="KW-0614">Plasmid</keyword>
<geneLocation type="plasmid" evidence="2">
    <name>pemeittgr7c</name>
</geneLocation>
<protein>
    <submittedName>
        <fullName evidence="1">Uncharacterized protein</fullName>
    </submittedName>
</protein>
<sequence length="92" mass="10442">MYIERNQTGDFILESNELAGRFGLSSEEFRQHMRRGSVMSIVERGEAEDAGTCRLSVRLGNRVWRAILDGQGRVASEEMTILRGRVRPRSSV</sequence>